<protein>
    <submittedName>
        <fullName evidence="1">Uncharacterized protein</fullName>
    </submittedName>
</protein>
<gene>
    <name evidence="1" type="ORF">CSUI_005770</name>
</gene>
<dbReference type="GeneID" id="94429151"/>
<evidence type="ECO:0000313" key="2">
    <source>
        <dbReference type="Proteomes" id="UP000221165"/>
    </source>
</evidence>
<reference evidence="1 2" key="1">
    <citation type="journal article" date="2017" name="Int. J. Parasitol.">
        <title>The genome of the protozoan parasite Cystoisospora suis and a reverse vaccinology approach to identify vaccine candidates.</title>
        <authorList>
            <person name="Palmieri N."/>
            <person name="Shrestha A."/>
            <person name="Ruttkowski B."/>
            <person name="Beck T."/>
            <person name="Vogl C."/>
            <person name="Tomley F."/>
            <person name="Blake D.P."/>
            <person name="Joachim A."/>
        </authorList>
    </citation>
    <scope>NUCLEOTIDE SEQUENCE [LARGE SCALE GENOMIC DNA]</scope>
    <source>
        <strain evidence="1 2">Wien I</strain>
    </source>
</reference>
<dbReference type="VEuPathDB" id="ToxoDB:CSUI_005770"/>
<name>A0A2C6KWU0_9APIC</name>
<comment type="caution">
    <text evidence="1">The sequence shown here is derived from an EMBL/GenBank/DDBJ whole genome shotgun (WGS) entry which is preliminary data.</text>
</comment>
<dbReference type="Proteomes" id="UP000221165">
    <property type="component" value="Unassembled WGS sequence"/>
</dbReference>
<dbReference type="AlphaFoldDB" id="A0A2C6KWU0"/>
<proteinExistence type="predicted"/>
<accession>A0A2C6KWU0</accession>
<keyword evidence="2" id="KW-1185">Reference proteome</keyword>
<dbReference type="RefSeq" id="XP_067922084.1">
    <property type="nucleotide sequence ID" value="XM_068065940.1"/>
</dbReference>
<sequence length="70" mass="7244">MDKVLTLDGDHSSEGGSSARRIRSLRNTCLCSFWSAGSCGVLSGSTASGQIGRAVFHEVGSQDQRAGLTA</sequence>
<organism evidence="1 2">
    <name type="scientific">Cystoisospora suis</name>
    <dbReference type="NCBI Taxonomy" id="483139"/>
    <lineage>
        <taxon>Eukaryota</taxon>
        <taxon>Sar</taxon>
        <taxon>Alveolata</taxon>
        <taxon>Apicomplexa</taxon>
        <taxon>Conoidasida</taxon>
        <taxon>Coccidia</taxon>
        <taxon>Eucoccidiorida</taxon>
        <taxon>Eimeriorina</taxon>
        <taxon>Sarcocystidae</taxon>
        <taxon>Cystoisospora</taxon>
    </lineage>
</organism>
<evidence type="ECO:0000313" key="1">
    <source>
        <dbReference type="EMBL" id="PHJ20396.1"/>
    </source>
</evidence>
<dbReference type="EMBL" id="MIGC01002792">
    <property type="protein sequence ID" value="PHJ20396.1"/>
    <property type="molecule type" value="Genomic_DNA"/>
</dbReference>